<dbReference type="InterPro" id="IPR027417">
    <property type="entry name" value="P-loop_NTPase"/>
</dbReference>
<evidence type="ECO:0000313" key="3">
    <source>
        <dbReference type="Proteomes" id="UP000660885"/>
    </source>
</evidence>
<dbReference type="RefSeq" id="WP_202835798.1">
    <property type="nucleotide sequence ID" value="NZ_JAETWB010000073.1"/>
</dbReference>
<gene>
    <name evidence="2" type="ORF">JMJ56_31450</name>
</gene>
<dbReference type="EMBL" id="JAETWB010000073">
    <property type="protein sequence ID" value="MBL6082484.1"/>
    <property type="molecule type" value="Genomic_DNA"/>
</dbReference>
<dbReference type="SUPFAM" id="SSF52540">
    <property type="entry name" value="P-loop containing nucleoside triphosphate hydrolases"/>
    <property type="match status" value="1"/>
</dbReference>
<dbReference type="SMART" id="SM00382">
    <property type="entry name" value="AAA"/>
    <property type="match status" value="1"/>
</dbReference>
<name>A0ABS1UCV6_9PROT</name>
<dbReference type="Pfam" id="PF13481">
    <property type="entry name" value="AAA_25"/>
    <property type="match status" value="1"/>
</dbReference>
<organism evidence="2 3">
    <name type="scientific">Belnapia arida</name>
    <dbReference type="NCBI Taxonomy" id="2804533"/>
    <lineage>
        <taxon>Bacteria</taxon>
        <taxon>Pseudomonadati</taxon>
        <taxon>Pseudomonadota</taxon>
        <taxon>Alphaproteobacteria</taxon>
        <taxon>Acetobacterales</taxon>
        <taxon>Roseomonadaceae</taxon>
        <taxon>Belnapia</taxon>
    </lineage>
</organism>
<accession>A0ABS1UCV6</accession>
<feature type="domain" description="AAA+ ATPase" evidence="1">
    <location>
        <begin position="53"/>
        <end position="262"/>
    </location>
</feature>
<dbReference type="InterPro" id="IPR003593">
    <property type="entry name" value="AAA+_ATPase"/>
</dbReference>
<keyword evidence="3" id="KW-1185">Reference proteome</keyword>
<protein>
    <submittedName>
        <fullName evidence="2">AAA family ATPase</fullName>
    </submittedName>
</protein>
<dbReference type="Gene3D" id="3.40.50.300">
    <property type="entry name" value="P-loop containing nucleotide triphosphate hydrolases"/>
    <property type="match status" value="1"/>
</dbReference>
<evidence type="ECO:0000259" key="1">
    <source>
        <dbReference type="SMART" id="SM00382"/>
    </source>
</evidence>
<proteinExistence type="predicted"/>
<reference evidence="2 3" key="1">
    <citation type="submission" date="2021-01" db="EMBL/GenBank/DDBJ databases">
        <title>Belnapia mucosa sp. nov. and Belnapia arida sp. nov., isolated from the Tabernas Desert (Almeria, Spain).</title>
        <authorList>
            <person name="Molina-Menor E."/>
            <person name="Vidal-Verdu A."/>
            <person name="Calonge A."/>
            <person name="Satari L."/>
            <person name="Pereto J."/>
            <person name="Porcar M."/>
        </authorList>
    </citation>
    <scope>NUCLEOTIDE SEQUENCE [LARGE SCALE GENOMIC DNA]</scope>
    <source>
        <strain evidence="2 3">T18</strain>
    </source>
</reference>
<sequence>MDAYARTPEEDLRSAGAETHDYGAASSRFKAKTLAECLVDHAASYIIKGVIAPRDLALIFAQPGAGKTLLGPLLAHAAATGRPVFGRRTRACRVLYIAAEAPRDTEARFVAMRQRYGEAPNLHFLGVEIDLQDPDSGDLDDLRAYIAELKPDLIFLDTLAAAFPGLEENESRDMGRAAKTLRLLGTPQGPRARWEGAAVAAIHHAPKGGDTPRGHGSLNANADVTMRIEGQDAQTRSVVFGKNRNGPSGHAFDFEVEVVHLGTDQDGDPITRPIAVEADEAASTQASSKRRSLSKRDSTALGFLHDLLCTEGKPLPPAWGMASDLRCVPLTRFKEECERRGLSASNDARNRMTSINQAVQALNFAKALAIRDGVVWAV</sequence>
<evidence type="ECO:0000313" key="2">
    <source>
        <dbReference type="EMBL" id="MBL6082484.1"/>
    </source>
</evidence>
<dbReference type="Proteomes" id="UP000660885">
    <property type="component" value="Unassembled WGS sequence"/>
</dbReference>
<comment type="caution">
    <text evidence="2">The sequence shown here is derived from an EMBL/GenBank/DDBJ whole genome shotgun (WGS) entry which is preliminary data.</text>
</comment>